<gene>
    <name evidence="2" type="ORF">BABINDRAFT_163183</name>
</gene>
<organism evidence="2 3">
    <name type="scientific">Babjeviella inositovora NRRL Y-12698</name>
    <dbReference type="NCBI Taxonomy" id="984486"/>
    <lineage>
        <taxon>Eukaryota</taxon>
        <taxon>Fungi</taxon>
        <taxon>Dikarya</taxon>
        <taxon>Ascomycota</taxon>
        <taxon>Saccharomycotina</taxon>
        <taxon>Pichiomycetes</taxon>
        <taxon>Serinales incertae sedis</taxon>
        <taxon>Babjeviella</taxon>
    </lineage>
</organism>
<dbReference type="RefSeq" id="XP_018983121.1">
    <property type="nucleotide sequence ID" value="XM_019129759.1"/>
</dbReference>
<keyword evidence="1" id="KW-0732">Signal</keyword>
<evidence type="ECO:0000313" key="2">
    <source>
        <dbReference type="EMBL" id="ODQ77793.1"/>
    </source>
</evidence>
<reference evidence="3" key="1">
    <citation type="submission" date="2016-05" db="EMBL/GenBank/DDBJ databases">
        <title>Comparative genomics of biotechnologically important yeasts.</title>
        <authorList>
            <consortium name="DOE Joint Genome Institute"/>
            <person name="Riley R."/>
            <person name="Haridas S."/>
            <person name="Wolfe K.H."/>
            <person name="Lopes M.R."/>
            <person name="Hittinger C.T."/>
            <person name="Goker M."/>
            <person name="Salamov A."/>
            <person name="Wisecaver J."/>
            <person name="Long T.M."/>
            <person name="Aerts A.L."/>
            <person name="Barry K."/>
            <person name="Choi C."/>
            <person name="Clum A."/>
            <person name="Coughlan A.Y."/>
            <person name="Deshpande S."/>
            <person name="Douglass A.P."/>
            <person name="Hanson S.J."/>
            <person name="Klenk H.-P."/>
            <person name="Labutti K."/>
            <person name="Lapidus A."/>
            <person name="Lindquist E."/>
            <person name="Lipzen A."/>
            <person name="Meier-Kolthoff J.P."/>
            <person name="Ohm R.A."/>
            <person name="Otillar R.P."/>
            <person name="Pangilinan J."/>
            <person name="Peng Y."/>
            <person name="Rokas A."/>
            <person name="Rosa C.A."/>
            <person name="Scheuner C."/>
            <person name="Sibirny A.A."/>
            <person name="Slot J.C."/>
            <person name="Stielow J.B."/>
            <person name="Sun H."/>
            <person name="Kurtzman C.P."/>
            <person name="Blackwell M."/>
            <person name="Grigoriev I.V."/>
            <person name="Jeffries T.W."/>
        </authorList>
    </citation>
    <scope>NUCLEOTIDE SEQUENCE [LARGE SCALE GENOMIC DNA]</scope>
    <source>
        <strain evidence="3">NRRL Y-12698</strain>
    </source>
</reference>
<evidence type="ECO:0000256" key="1">
    <source>
        <dbReference type="SAM" id="SignalP"/>
    </source>
</evidence>
<dbReference type="AlphaFoldDB" id="A0A1E3QJA5"/>
<sequence length="237" mass="23294">MRYSTIASVSALALASISTAASAPFGLQIRRSGSAYQFSSVAIVDGLVAVAPSVEQQTSIQGTIEDDGTFKLSDGSFLIIKDDGTLTTGTTGTKGFAISGGYLGISGSSGINVCPNTTNKDLSIKTCDAASPVSLVPLDTAGQVVADFSPAATVSSTISSASAVSSASSTSSAAETKTVVHESTTVATVTSCGPEATGCTVVTKPASSIPPVSSWVGGAQNLNGGFAVAALAAIALV</sequence>
<proteinExistence type="predicted"/>
<keyword evidence="3" id="KW-1185">Reference proteome</keyword>
<name>A0A1E3QJA5_9ASCO</name>
<dbReference type="GeneID" id="30147612"/>
<dbReference type="STRING" id="984486.A0A1E3QJA5"/>
<accession>A0A1E3QJA5</accession>
<feature type="signal peptide" evidence="1">
    <location>
        <begin position="1"/>
        <end position="22"/>
    </location>
</feature>
<feature type="chain" id="PRO_5009134264" evidence="1">
    <location>
        <begin position="23"/>
        <end position="237"/>
    </location>
</feature>
<dbReference type="Proteomes" id="UP000094336">
    <property type="component" value="Unassembled WGS sequence"/>
</dbReference>
<evidence type="ECO:0000313" key="3">
    <source>
        <dbReference type="Proteomes" id="UP000094336"/>
    </source>
</evidence>
<dbReference type="OrthoDB" id="3981026at2759"/>
<protein>
    <submittedName>
        <fullName evidence="2">Uncharacterized protein</fullName>
    </submittedName>
</protein>
<dbReference type="EMBL" id="KV454438">
    <property type="protein sequence ID" value="ODQ77793.1"/>
    <property type="molecule type" value="Genomic_DNA"/>
</dbReference>